<evidence type="ECO:0000256" key="6">
    <source>
        <dbReference type="ARBA" id="ARBA00016603"/>
    </source>
</evidence>
<dbReference type="Gene3D" id="3.50.50.60">
    <property type="entry name" value="FAD/NAD(P)-binding domain"/>
    <property type="match status" value="2"/>
</dbReference>
<dbReference type="InterPro" id="IPR023753">
    <property type="entry name" value="FAD/NAD-binding_dom"/>
</dbReference>
<proteinExistence type="inferred from homology"/>
<feature type="compositionally biased region" description="Basic and acidic residues" evidence="14">
    <location>
        <begin position="1"/>
        <end position="23"/>
    </location>
</feature>
<dbReference type="PANTHER" id="PTHR22912:SF93">
    <property type="entry name" value="SOLUBLE PYRIDINE NUCLEOTIDE TRANSHYDROGENASE"/>
    <property type="match status" value="1"/>
</dbReference>
<keyword evidence="18" id="KW-1185">Reference proteome</keyword>
<dbReference type="EMBL" id="BAAAFR010000005">
    <property type="protein sequence ID" value="GAA0320464.1"/>
    <property type="molecule type" value="Genomic_DNA"/>
</dbReference>
<dbReference type="Proteomes" id="UP001501787">
    <property type="component" value="Unassembled WGS sequence"/>
</dbReference>
<sequence>MANKRKGDTTNDTGMDTKTEVSNKDSGSAPNTAPNDTQDKSTQEKIEQTHEQVTDDIMHHPALVSPLDDKRIEIKSNLTRDSQRLKADDHPYEYDVVVLGAGPAGEAAAMKLSKSGKKVAVIDPREQVGGNCTHVGTIPSKALRQSVFNLINYRRDPMFTQAMDYHQVPLNKVLANARHVIRRQVNTHTRFYERNQVEVIHGWASFVDAHTLRIELDDNVFEELTFNKAIITVGSRPYRPEILDFDHPRVFDSDKILQMDYAVKKIIIYGAGVIGCEYASIFTGLGYKVDLINNKDQLLSYLDSEISDAIAHDFRQFGVLIRSNEEIDHLETHDDYVILHLKSGKKIKSDAILWSNGRSGNTEGLNLEAVGLKANSRGQLKVDDTYRTDVEHIYAAGDVIGWPSLASAAYDQGRCAAAFMVGDRDAEPVSSVPTGIYTIPEISSIGKTEQELTDEQVPYEVGQAFFKHLARAQIIGERSGVLKILFHRETLEILGIHCYGNHASEIIHIGQVVMKCNNTLEYFVNTTFNYPTMAEAYRVAALNGLNRIF</sequence>
<evidence type="ECO:0000256" key="12">
    <source>
        <dbReference type="ARBA" id="ARBA00023027"/>
    </source>
</evidence>
<evidence type="ECO:0000256" key="10">
    <source>
        <dbReference type="ARBA" id="ARBA00022857"/>
    </source>
</evidence>
<comment type="function">
    <text evidence="2">Conversion of NADPH, generated by peripheral catabolic pathways, to NADH, which can enter the respiratory chain for energy generation.</text>
</comment>
<dbReference type="InterPro" id="IPR016156">
    <property type="entry name" value="FAD/NAD-linked_Rdtase_dimer_sf"/>
</dbReference>
<evidence type="ECO:0000256" key="8">
    <source>
        <dbReference type="ARBA" id="ARBA00022630"/>
    </source>
</evidence>
<dbReference type="InterPro" id="IPR004099">
    <property type="entry name" value="Pyr_nucl-diS_OxRdtase_dimer"/>
</dbReference>
<keyword evidence="12" id="KW-0520">NAD</keyword>
<dbReference type="InterPro" id="IPR001100">
    <property type="entry name" value="Pyr_nuc-diS_OxRdtase"/>
</dbReference>
<dbReference type="PRINTS" id="PR00411">
    <property type="entry name" value="PNDRDTASEI"/>
</dbReference>
<keyword evidence="9" id="KW-0274">FAD</keyword>
<evidence type="ECO:0000256" key="7">
    <source>
        <dbReference type="ARBA" id="ARBA00022490"/>
    </source>
</evidence>
<dbReference type="EC" id="1.6.1.1" evidence="5"/>
<dbReference type="SUPFAM" id="SSF55424">
    <property type="entry name" value="FAD/NAD-linked reductases, dimerisation (C-terminal) domain"/>
    <property type="match status" value="1"/>
</dbReference>
<evidence type="ECO:0000256" key="3">
    <source>
        <dbReference type="ARBA" id="ARBA00004496"/>
    </source>
</evidence>
<keyword evidence="7" id="KW-0963">Cytoplasm</keyword>
<comment type="subcellular location">
    <subcellularLocation>
        <location evidence="3">Cytoplasm</location>
    </subcellularLocation>
</comment>
<dbReference type="Gene3D" id="3.30.390.30">
    <property type="match status" value="1"/>
</dbReference>
<evidence type="ECO:0000259" key="15">
    <source>
        <dbReference type="Pfam" id="PF02852"/>
    </source>
</evidence>
<evidence type="ECO:0000259" key="16">
    <source>
        <dbReference type="Pfam" id="PF07992"/>
    </source>
</evidence>
<evidence type="ECO:0000256" key="13">
    <source>
        <dbReference type="ARBA" id="ARBA00031183"/>
    </source>
</evidence>
<dbReference type="InterPro" id="IPR050151">
    <property type="entry name" value="Class-I_Pyr_Nuc-Dis_Oxidored"/>
</dbReference>
<comment type="caution">
    <text evidence="17">The sequence shown here is derived from an EMBL/GenBank/DDBJ whole genome shotgun (WGS) entry which is preliminary data.</text>
</comment>
<evidence type="ECO:0000256" key="2">
    <source>
        <dbReference type="ARBA" id="ARBA00002842"/>
    </source>
</evidence>
<dbReference type="NCBIfam" id="NF003585">
    <property type="entry name" value="PRK05249.1"/>
    <property type="match status" value="1"/>
</dbReference>
<feature type="domain" description="FAD/NAD(P)-binding" evidence="16">
    <location>
        <begin position="94"/>
        <end position="413"/>
    </location>
</feature>
<evidence type="ECO:0000313" key="18">
    <source>
        <dbReference type="Proteomes" id="UP001501787"/>
    </source>
</evidence>
<protein>
    <recommendedName>
        <fullName evidence="6">Soluble pyridine nucleotide transhydrogenase</fullName>
        <ecNumber evidence="5">1.6.1.1</ecNumber>
    </recommendedName>
    <alternativeName>
        <fullName evidence="13">NAD(P)(+) transhydrogenase [B-specific]</fullName>
    </alternativeName>
</protein>
<evidence type="ECO:0000256" key="5">
    <source>
        <dbReference type="ARBA" id="ARBA00012772"/>
    </source>
</evidence>
<evidence type="ECO:0000256" key="11">
    <source>
        <dbReference type="ARBA" id="ARBA00023002"/>
    </source>
</evidence>
<organism evidence="17 18">
    <name type="scientific">Psychrobacter aestuarii</name>
    <dbReference type="NCBI Taxonomy" id="556327"/>
    <lineage>
        <taxon>Bacteria</taxon>
        <taxon>Pseudomonadati</taxon>
        <taxon>Pseudomonadota</taxon>
        <taxon>Gammaproteobacteria</taxon>
        <taxon>Moraxellales</taxon>
        <taxon>Moraxellaceae</taxon>
        <taxon>Psychrobacter</taxon>
    </lineage>
</organism>
<evidence type="ECO:0000256" key="4">
    <source>
        <dbReference type="ARBA" id="ARBA00007532"/>
    </source>
</evidence>
<dbReference type="PANTHER" id="PTHR22912">
    <property type="entry name" value="DISULFIDE OXIDOREDUCTASE"/>
    <property type="match status" value="1"/>
</dbReference>
<gene>
    <name evidence="17" type="primary">sthA</name>
    <name evidence="17" type="ORF">GCM10009129_17710</name>
</gene>
<dbReference type="Pfam" id="PF07992">
    <property type="entry name" value="Pyr_redox_2"/>
    <property type="match status" value="1"/>
</dbReference>
<accession>A0ABN0VYN5</accession>
<keyword evidence="11" id="KW-0560">Oxidoreductase</keyword>
<feature type="compositionally biased region" description="Basic and acidic residues" evidence="14">
    <location>
        <begin position="37"/>
        <end position="59"/>
    </location>
</feature>
<keyword evidence="8" id="KW-0285">Flavoprotein</keyword>
<dbReference type="PIRSF" id="PIRSF000350">
    <property type="entry name" value="Mercury_reductase_MerA"/>
    <property type="match status" value="1"/>
</dbReference>
<dbReference type="SUPFAM" id="SSF51905">
    <property type="entry name" value="FAD/NAD(P)-binding domain"/>
    <property type="match status" value="1"/>
</dbReference>
<evidence type="ECO:0000256" key="9">
    <source>
        <dbReference type="ARBA" id="ARBA00022827"/>
    </source>
</evidence>
<dbReference type="PRINTS" id="PR00368">
    <property type="entry name" value="FADPNR"/>
</dbReference>
<feature type="compositionally biased region" description="Polar residues" evidence="14">
    <location>
        <begin position="24"/>
        <end position="36"/>
    </location>
</feature>
<evidence type="ECO:0000313" key="17">
    <source>
        <dbReference type="EMBL" id="GAA0320464.1"/>
    </source>
</evidence>
<comment type="similarity">
    <text evidence="4">Belongs to the class-I pyridine nucleotide-disulfide oxidoreductase family.</text>
</comment>
<dbReference type="InterPro" id="IPR036188">
    <property type="entry name" value="FAD/NAD-bd_sf"/>
</dbReference>
<feature type="domain" description="Pyridine nucleotide-disulphide oxidoreductase dimerisation" evidence="15">
    <location>
        <begin position="432"/>
        <end position="540"/>
    </location>
</feature>
<feature type="region of interest" description="Disordered" evidence="14">
    <location>
        <begin position="1"/>
        <end position="64"/>
    </location>
</feature>
<comment type="cofactor">
    <cofactor evidence="1">
        <name>FAD</name>
        <dbReference type="ChEBI" id="CHEBI:57692"/>
    </cofactor>
</comment>
<dbReference type="Pfam" id="PF02852">
    <property type="entry name" value="Pyr_redox_dim"/>
    <property type="match status" value="1"/>
</dbReference>
<reference evidence="17 18" key="1">
    <citation type="journal article" date="2019" name="Int. J. Syst. Evol. Microbiol.">
        <title>The Global Catalogue of Microorganisms (GCM) 10K type strain sequencing project: providing services to taxonomists for standard genome sequencing and annotation.</title>
        <authorList>
            <consortium name="The Broad Institute Genomics Platform"/>
            <consortium name="The Broad Institute Genome Sequencing Center for Infectious Disease"/>
            <person name="Wu L."/>
            <person name="Ma J."/>
        </authorList>
    </citation>
    <scope>NUCLEOTIDE SEQUENCE [LARGE SCALE GENOMIC DNA]</scope>
    <source>
        <strain evidence="17 18">JCM 16343</strain>
    </source>
</reference>
<evidence type="ECO:0000256" key="14">
    <source>
        <dbReference type="SAM" id="MobiDB-lite"/>
    </source>
</evidence>
<keyword evidence="10" id="KW-0521">NADP</keyword>
<evidence type="ECO:0000256" key="1">
    <source>
        <dbReference type="ARBA" id="ARBA00001974"/>
    </source>
</evidence>
<name>A0ABN0VYN5_9GAMM</name>